<accession>Q177J3</accession>
<evidence type="ECO:0000313" key="2">
    <source>
        <dbReference type="EMBL" id="EAT42335.1"/>
    </source>
</evidence>
<evidence type="ECO:0000313" key="1">
    <source>
        <dbReference type="EMBL" id="EAT42334.1"/>
    </source>
</evidence>
<reference evidence="1" key="3">
    <citation type="submission" date="2012-09" db="EMBL/GenBank/DDBJ databases">
        <authorList>
            <consortium name="VectorBase"/>
        </authorList>
    </citation>
    <scope>NUCLEOTIDE SEQUENCE</scope>
    <source>
        <strain evidence="1">Liverpool</strain>
    </source>
</reference>
<organism evidence="1 3">
    <name type="scientific">Aedes aegypti</name>
    <name type="common">Yellowfever mosquito</name>
    <name type="synonym">Culex aegypti</name>
    <dbReference type="NCBI Taxonomy" id="7159"/>
    <lineage>
        <taxon>Eukaryota</taxon>
        <taxon>Metazoa</taxon>
        <taxon>Ecdysozoa</taxon>
        <taxon>Arthropoda</taxon>
        <taxon>Hexapoda</taxon>
        <taxon>Insecta</taxon>
        <taxon>Pterygota</taxon>
        <taxon>Neoptera</taxon>
        <taxon>Endopterygota</taxon>
        <taxon>Diptera</taxon>
        <taxon>Nematocera</taxon>
        <taxon>Culicoidea</taxon>
        <taxon>Culicidae</taxon>
        <taxon>Culicinae</taxon>
        <taxon>Aedini</taxon>
        <taxon>Aedes</taxon>
        <taxon>Stegomyia</taxon>
    </lineage>
</organism>
<accession>A6KVE7</accession>
<dbReference type="AlphaFoldDB" id="Q177J3"/>
<dbReference type="HOGENOM" id="CLU_2123075_0_0_1"/>
<reference evidence="1" key="2">
    <citation type="journal article" date="2007" name="Science">
        <title>Genome sequence of Aedes aegypti, a major arbovirus vector.</title>
        <authorList>
            <person name="Nene V."/>
            <person name="Wortman J.R."/>
            <person name="Lawson D."/>
            <person name="Haas B."/>
            <person name="Kodira C."/>
            <person name="Tu Z.J."/>
            <person name="Loftus B."/>
            <person name="Xi Z."/>
            <person name="Megy K."/>
            <person name="Grabherr M."/>
            <person name="Ren Q."/>
            <person name="Zdobnov E.M."/>
            <person name="Lobo N.F."/>
            <person name="Campbell K.S."/>
            <person name="Brown S.E."/>
            <person name="Bonaldo M.F."/>
            <person name="Zhu J."/>
            <person name="Sinkins S.P."/>
            <person name="Hogenkamp D.G."/>
            <person name="Amedeo P."/>
            <person name="Arensburger P."/>
            <person name="Atkinson P.W."/>
            <person name="Bidwell S."/>
            <person name="Biedler J."/>
            <person name="Birney E."/>
            <person name="Bruggner R.V."/>
            <person name="Costas J."/>
            <person name="Coy M.R."/>
            <person name="Crabtree J."/>
            <person name="Crawford M."/>
            <person name="Debruyn B."/>
            <person name="Decaprio D."/>
            <person name="Eiglmeier K."/>
            <person name="Eisenstadt E."/>
            <person name="El-Dorry H."/>
            <person name="Gelbart W.M."/>
            <person name="Gomes S.L."/>
            <person name="Hammond M."/>
            <person name="Hannick L.I."/>
            <person name="Hogan J.R."/>
            <person name="Holmes M.H."/>
            <person name="Jaffe D."/>
            <person name="Johnston J.S."/>
            <person name="Kennedy R.C."/>
            <person name="Koo H."/>
            <person name="Kravitz S."/>
            <person name="Kriventseva E.V."/>
            <person name="Kulp D."/>
            <person name="Labutti K."/>
            <person name="Lee E."/>
            <person name="Li S."/>
            <person name="Lovin D.D."/>
            <person name="Mao C."/>
            <person name="Mauceli E."/>
            <person name="Menck C.F."/>
            <person name="Miller J.R."/>
            <person name="Montgomery P."/>
            <person name="Mori A."/>
            <person name="Nascimento A.L."/>
            <person name="Naveira H.F."/>
            <person name="Nusbaum C."/>
            <person name="O'leary S."/>
            <person name="Orvis J."/>
            <person name="Pertea M."/>
            <person name="Quesneville H."/>
            <person name="Reidenbach K.R."/>
            <person name="Rogers Y.H."/>
            <person name="Roth C.W."/>
            <person name="Schneider J.R."/>
            <person name="Schatz M."/>
            <person name="Shumway M."/>
            <person name="Stanke M."/>
            <person name="Stinson E.O."/>
            <person name="Tubio J.M."/>
            <person name="Vanzee J.P."/>
            <person name="Verjovski-Almeida S."/>
            <person name="Werner D."/>
            <person name="White O."/>
            <person name="Wyder S."/>
            <person name="Zeng Q."/>
            <person name="Zhao Q."/>
            <person name="Zhao Y."/>
            <person name="Hill C.A."/>
            <person name="Raikhel A.S."/>
            <person name="Soares M.B."/>
            <person name="Knudson D.L."/>
            <person name="Lee N.H."/>
            <person name="Galagan J."/>
            <person name="Salzberg S.L."/>
            <person name="Paulsen I.T."/>
            <person name="Dimopoulos G."/>
            <person name="Collins F.H."/>
            <person name="Birren B."/>
            <person name="Fraser-Liggett C.M."/>
            <person name="Severson D.W."/>
        </authorList>
    </citation>
    <scope>NUCLEOTIDE SEQUENCE [LARGE SCALE GENOMIC DNA]</scope>
    <source>
        <strain evidence="1">Liverpool</strain>
    </source>
</reference>
<dbReference type="Proteomes" id="UP000682892">
    <property type="component" value="Unassembled WGS sequence"/>
</dbReference>
<protein>
    <submittedName>
        <fullName evidence="1">AAEL006111-PA</fullName>
    </submittedName>
    <submittedName>
        <fullName evidence="2">AAEL006111-PB</fullName>
    </submittedName>
</protein>
<dbReference type="EMBL" id="CH477375">
    <property type="protein sequence ID" value="EAT42335.1"/>
    <property type="molecule type" value="Genomic_DNA"/>
</dbReference>
<proteinExistence type="predicted"/>
<dbReference type="EMBL" id="CH477375">
    <property type="protein sequence ID" value="EAT42334.1"/>
    <property type="molecule type" value="Genomic_DNA"/>
</dbReference>
<evidence type="ECO:0000313" key="3">
    <source>
        <dbReference type="Proteomes" id="UP000682892"/>
    </source>
</evidence>
<name>Q177J3_AEDAE</name>
<gene>
    <name evidence="1" type="ORF">AaeL_AAEL006111</name>
</gene>
<sequence>MVRSHPAADWKARGRRCSIYTGETVHRVCHAVEESPLWIWNLLFGIRRHSTIVLLFVSRRHPILTLVRHLNHASLRPLAGTAPLPLDVSRLASSSSPLFGFPPTSHHLFCLAIR</sequence>
<reference evidence="1" key="1">
    <citation type="submission" date="2005-10" db="EMBL/GenBank/DDBJ databases">
        <authorList>
            <person name="Loftus B.J."/>
            <person name="Nene V.M."/>
            <person name="Hannick L.I."/>
            <person name="Bidwell S."/>
            <person name="Haas B."/>
            <person name="Amedeo P."/>
            <person name="Orvis J."/>
            <person name="Wortman J.R."/>
            <person name="White O.R."/>
            <person name="Salzberg S."/>
            <person name="Shumway M."/>
            <person name="Koo H."/>
            <person name="Zhao Y."/>
            <person name="Holmes M."/>
            <person name="Miller J."/>
            <person name="Schatz M."/>
            <person name="Pop M."/>
            <person name="Pai G."/>
            <person name="Utterback T."/>
            <person name="Rogers Y.-H."/>
            <person name="Kravitz S."/>
            <person name="Fraser C.M."/>
        </authorList>
    </citation>
    <scope>NUCLEOTIDE SEQUENCE</scope>
    <source>
        <strain evidence="1">Liverpool</strain>
    </source>
</reference>
<dbReference type="PaxDb" id="7159-AAEL006111-PA"/>